<evidence type="ECO:0000313" key="2">
    <source>
        <dbReference type="Proteomes" id="UP001198893"/>
    </source>
</evidence>
<reference evidence="1" key="1">
    <citation type="submission" date="2021-10" db="EMBL/GenBank/DDBJ databases">
        <title>Anaerobic single-cell dispensing facilitates the cultivation of human gut bacteria.</title>
        <authorList>
            <person name="Afrizal A."/>
        </authorList>
    </citation>
    <scope>NUCLEOTIDE SEQUENCE</scope>
    <source>
        <strain evidence="1">CLA-AA-H204</strain>
    </source>
</reference>
<dbReference type="RefSeq" id="WP_227710276.1">
    <property type="nucleotide sequence ID" value="NZ_JAJEQW010000010.1"/>
</dbReference>
<dbReference type="EMBL" id="JAJEQW010000010">
    <property type="protein sequence ID" value="MCC2242520.1"/>
    <property type="molecule type" value="Genomic_DNA"/>
</dbReference>
<gene>
    <name evidence="1" type="ORF">LKD47_09450</name>
</gene>
<dbReference type="AlphaFoldDB" id="A0AAW4WK63"/>
<organism evidence="1 2">
    <name type="scientific">Roseburia amylophila</name>
    <dbReference type="NCBI Taxonomy" id="2981794"/>
    <lineage>
        <taxon>Bacteria</taxon>
        <taxon>Bacillati</taxon>
        <taxon>Bacillota</taxon>
        <taxon>Clostridia</taxon>
        <taxon>Lachnospirales</taxon>
        <taxon>Lachnospiraceae</taxon>
        <taxon>Roseburia</taxon>
    </lineage>
</organism>
<dbReference type="Proteomes" id="UP001198893">
    <property type="component" value="Unassembled WGS sequence"/>
</dbReference>
<name>A0AAW4WK63_9FIRM</name>
<protein>
    <submittedName>
        <fullName evidence="1">Uncharacterized protein</fullName>
    </submittedName>
</protein>
<comment type="caution">
    <text evidence="1">The sequence shown here is derived from an EMBL/GenBank/DDBJ whole genome shotgun (WGS) entry which is preliminary data.</text>
</comment>
<accession>A0AAW4WK63</accession>
<proteinExistence type="predicted"/>
<evidence type="ECO:0000313" key="1">
    <source>
        <dbReference type="EMBL" id="MCC2242520.1"/>
    </source>
</evidence>
<sequence>MSVITSSGQVIQYDAEDLIIRLKEDIKKYGFGKRVRVWCWDTDGIVLYLNYNYIEEEPMLRDIDIEHGVYFKKMAMGELLPLFEKENAILY</sequence>